<dbReference type="EMBL" id="GU244497">
    <property type="protein sequence ID" value="ADO67172.1"/>
    <property type="molecule type" value="Genomic_DNA"/>
</dbReference>
<evidence type="ECO:0000313" key="2">
    <source>
        <dbReference type="EMBL" id="ADO67172.1"/>
    </source>
</evidence>
<name>E3T4Q9_CROVB</name>
<dbReference type="Pfam" id="PF03159">
    <property type="entry name" value="XRN_N"/>
    <property type="match status" value="1"/>
</dbReference>
<dbReference type="Proteomes" id="UP000029781">
    <property type="component" value="Segment"/>
</dbReference>
<proteinExistence type="predicted"/>
<dbReference type="KEGG" id="vg:9887541"/>
<organism evidence="2 3">
    <name type="scientific">Cafeteria roenbergensis virus (strain BV-PW1)</name>
    <name type="common">CroV</name>
    <dbReference type="NCBI Taxonomy" id="693272"/>
    <lineage>
        <taxon>Viruses</taxon>
        <taxon>Varidnaviria</taxon>
        <taxon>Bamfordvirae</taxon>
        <taxon>Nucleocytoviricota</taxon>
        <taxon>Megaviricetes</taxon>
        <taxon>Imitervirales</taxon>
        <taxon>Mimiviridae</taxon>
        <taxon>Aliimimivirinae</taxon>
        <taxon>Rheavirus</taxon>
        <taxon>Rheavirus sinusmexicani</taxon>
    </lineage>
</organism>
<organismHost>
    <name type="scientific">Cafeteria roenbergensis</name>
    <name type="common">Marine flagellate</name>
    <dbReference type="NCBI Taxonomy" id="33653"/>
</organismHost>
<dbReference type="GeneID" id="9887541"/>
<dbReference type="RefSeq" id="YP_003969771.1">
    <property type="nucleotide sequence ID" value="NC_014637.1"/>
</dbReference>
<accession>E3T4Q9</accession>
<feature type="domain" description="Xrn1 N-terminal" evidence="1">
    <location>
        <begin position="131"/>
        <end position="302"/>
    </location>
</feature>
<keyword evidence="3" id="KW-1185">Reference proteome</keyword>
<reference evidence="2 3" key="1">
    <citation type="journal article" date="2010" name="Proc. Natl. Acad. Sci. U.S.A.">
        <title>Giant virus with a remarkable complement of genes infects marine zooplankton.</title>
        <authorList>
            <person name="Fischer M.G."/>
            <person name="Allen M.J."/>
            <person name="Wilson W.H."/>
            <person name="Suttle C.A."/>
        </authorList>
    </citation>
    <scope>NUCLEOTIDE SEQUENCE [LARGE SCALE GENOMIC DNA]</scope>
    <source>
        <strain evidence="2 3">BV-PW1</strain>
    </source>
</reference>
<gene>
    <name evidence="2" type="ORF">crov139</name>
</gene>
<protein>
    <submittedName>
        <fullName evidence="2">Putative 5'-3' exoribonuclease</fullName>
    </submittedName>
</protein>
<dbReference type="GO" id="GO:0003676">
    <property type="term" value="F:nucleic acid binding"/>
    <property type="evidence" value="ECO:0007669"/>
    <property type="project" value="InterPro"/>
</dbReference>
<sequence>MGLEKIYNTFYRLFGGNEDMEENDFDDNFNYIPAESIFIDGNFIVYHIFNLIEQDINDILKVILAVPHNSERDKLIKLIHKILENSPLKNYAGYFEDIFYQESLEKMVEMLRNKTLNLEHKDNQMKHIISEYYLEYVKNKIINLHYTEFIKNIYLIFDGVPSGFKIIEQRRRRFKNYLESNIRKSLLENHMINFPDNLTINQVRDDSIIFDYGKFVENMITLNKSFGPSSNLFKIIGLKIKYFLNTFYPKITYWYSGVNEKGEADFKILHLCRLCEDDNIVVHCSDFDFIILCSRLQNNSFNKLYMMRHFDKSYLIINFSKLNKRIMDYLLNIFKIKLDKKIIDDFYFIINLFGNDYIPPLKELNFDTNFMELIEIIGNNLWKNNKFILKNEKIDFNNLKQIFIKLNNFNNLNLKSYLKNNYYCNSILKHIPPNITTFYQFDEEILTPYWLDKIFELESWDDLYQKDIRLDIIQLHFPLLKEDLIKKKLDDLKNDLKQIISKINILPDNLKITLDKILKPYYTENKGLKKKVINYKFNENIYDNLYYFYCTEAKNKINELFPLLENRNEINNPLNSTEKEIVNDYLLTLELINYKFYNPMSYTLFFYKNYNSPPISLILNCIDNYVNNSIESYLTDETIDTYLHLILISPNNRELYSNYDTFFKENTDLILVSNSEKILNNSFLIKKFNLYRNINLDKIRISWDDFILNLNKNKILANTNFDIKLLN</sequence>
<evidence type="ECO:0000259" key="1">
    <source>
        <dbReference type="Pfam" id="PF03159"/>
    </source>
</evidence>
<dbReference type="GO" id="GO:0004527">
    <property type="term" value="F:exonuclease activity"/>
    <property type="evidence" value="ECO:0007669"/>
    <property type="project" value="InterPro"/>
</dbReference>
<dbReference type="InterPro" id="IPR004859">
    <property type="entry name" value="Xrn1_N"/>
</dbReference>
<evidence type="ECO:0000313" key="3">
    <source>
        <dbReference type="Proteomes" id="UP000029781"/>
    </source>
</evidence>